<comment type="similarity">
    <text evidence="1">Belongs to the LysR transcriptional regulatory family.</text>
</comment>
<dbReference type="PROSITE" id="PS50931">
    <property type="entry name" value="HTH_LYSR"/>
    <property type="match status" value="1"/>
</dbReference>
<evidence type="ECO:0000313" key="7">
    <source>
        <dbReference type="Proteomes" id="UP000237718"/>
    </source>
</evidence>
<dbReference type="Pfam" id="PF03466">
    <property type="entry name" value="LysR_substrate"/>
    <property type="match status" value="1"/>
</dbReference>
<protein>
    <submittedName>
        <fullName evidence="6">LysR family transcriptional regulator</fullName>
    </submittedName>
</protein>
<gene>
    <name evidence="6" type="ORF">CLV89_10647</name>
</gene>
<sequence>MDTRFVASLLAIVEEGSFAAAARRVGVTASALSQRITTLETDLGVALLRREGRMVRPTHACRNLLPRLREMLRIEQDLRADVRGQGLVGSCRIGAISTALGDCAAPLLRHLREQAPDVELRLIPGTSPGLLAALEAEDIDMAVVVEPPVNLPKALQFDLLTEEPIGLLRPRHSEVARLPYLVYSREAWGGSLCWSALTDRVEDPQVLVEMDALETIAQMVEGGVGQAVLPGWRGLSRHAPGANFTPWSGARRRIGLLHRQRDADSPLVALVRAALR</sequence>
<dbReference type="GO" id="GO:0032993">
    <property type="term" value="C:protein-DNA complex"/>
    <property type="evidence" value="ECO:0007669"/>
    <property type="project" value="TreeGrafter"/>
</dbReference>
<dbReference type="PANTHER" id="PTHR30346:SF28">
    <property type="entry name" value="HTH-TYPE TRANSCRIPTIONAL REGULATOR CYNR"/>
    <property type="match status" value="1"/>
</dbReference>
<evidence type="ECO:0000256" key="3">
    <source>
        <dbReference type="ARBA" id="ARBA00023125"/>
    </source>
</evidence>
<dbReference type="InterPro" id="IPR000847">
    <property type="entry name" value="LysR_HTH_N"/>
</dbReference>
<dbReference type="GO" id="GO:0003677">
    <property type="term" value="F:DNA binding"/>
    <property type="evidence" value="ECO:0007669"/>
    <property type="project" value="UniProtKB-KW"/>
</dbReference>
<accession>A0A2T1AFZ1</accession>
<comment type="caution">
    <text evidence="6">The sequence shown here is derived from an EMBL/GenBank/DDBJ whole genome shotgun (WGS) entry which is preliminary data.</text>
</comment>
<reference evidence="6 7" key="1">
    <citation type="submission" date="2018-03" db="EMBL/GenBank/DDBJ databases">
        <title>Genomic Encyclopedia of Archaeal and Bacterial Type Strains, Phase II (KMG-II): from individual species to whole genera.</title>
        <authorList>
            <person name="Goeker M."/>
        </authorList>
    </citation>
    <scope>NUCLEOTIDE SEQUENCE [LARGE SCALE GENOMIC DNA]</scope>
    <source>
        <strain evidence="6 7">DSM 25328</strain>
    </source>
</reference>
<name>A0A2T1AFZ1_TRISK</name>
<keyword evidence="2" id="KW-0805">Transcription regulation</keyword>
<dbReference type="RefSeq" id="WP_106163786.1">
    <property type="nucleotide sequence ID" value="NZ_PVUF01000006.1"/>
</dbReference>
<dbReference type="PANTHER" id="PTHR30346">
    <property type="entry name" value="TRANSCRIPTIONAL DUAL REGULATOR HCAR-RELATED"/>
    <property type="match status" value="1"/>
</dbReference>
<dbReference type="Gene3D" id="3.40.190.10">
    <property type="entry name" value="Periplasmic binding protein-like II"/>
    <property type="match status" value="2"/>
</dbReference>
<dbReference type="InterPro" id="IPR036388">
    <property type="entry name" value="WH-like_DNA-bd_sf"/>
</dbReference>
<dbReference type="Proteomes" id="UP000237718">
    <property type="component" value="Unassembled WGS sequence"/>
</dbReference>
<dbReference type="InterPro" id="IPR036390">
    <property type="entry name" value="WH_DNA-bd_sf"/>
</dbReference>
<dbReference type="SUPFAM" id="SSF46785">
    <property type="entry name" value="Winged helix' DNA-binding domain"/>
    <property type="match status" value="1"/>
</dbReference>
<dbReference type="SUPFAM" id="SSF53850">
    <property type="entry name" value="Periplasmic binding protein-like II"/>
    <property type="match status" value="1"/>
</dbReference>
<keyword evidence="4" id="KW-0804">Transcription</keyword>
<dbReference type="EMBL" id="PVUF01000006">
    <property type="protein sequence ID" value="PRZ47515.1"/>
    <property type="molecule type" value="Genomic_DNA"/>
</dbReference>
<evidence type="ECO:0000259" key="5">
    <source>
        <dbReference type="PROSITE" id="PS50931"/>
    </source>
</evidence>
<dbReference type="Gene3D" id="1.10.10.10">
    <property type="entry name" value="Winged helix-like DNA-binding domain superfamily/Winged helix DNA-binding domain"/>
    <property type="match status" value="1"/>
</dbReference>
<dbReference type="GO" id="GO:0003700">
    <property type="term" value="F:DNA-binding transcription factor activity"/>
    <property type="evidence" value="ECO:0007669"/>
    <property type="project" value="InterPro"/>
</dbReference>
<feature type="domain" description="HTH lysR-type" evidence="5">
    <location>
        <begin position="1"/>
        <end position="58"/>
    </location>
</feature>
<evidence type="ECO:0000313" key="6">
    <source>
        <dbReference type="EMBL" id="PRZ47515.1"/>
    </source>
</evidence>
<keyword evidence="3" id="KW-0238">DNA-binding</keyword>
<dbReference type="InterPro" id="IPR005119">
    <property type="entry name" value="LysR_subst-bd"/>
</dbReference>
<evidence type="ECO:0000256" key="2">
    <source>
        <dbReference type="ARBA" id="ARBA00023015"/>
    </source>
</evidence>
<evidence type="ECO:0000256" key="4">
    <source>
        <dbReference type="ARBA" id="ARBA00023163"/>
    </source>
</evidence>
<evidence type="ECO:0000256" key="1">
    <source>
        <dbReference type="ARBA" id="ARBA00009437"/>
    </source>
</evidence>
<dbReference type="Pfam" id="PF00126">
    <property type="entry name" value="HTH_1"/>
    <property type="match status" value="1"/>
</dbReference>
<organism evidence="6 7">
    <name type="scientific">Tritonibacter scottomollicae</name>
    <name type="common">Epibacterium scottomollicae</name>
    <dbReference type="NCBI Taxonomy" id="483013"/>
    <lineage>
        <taxon>Bacteria</taxon>
        <taxon>Pseudomonadati</taxon>
        <taxon>Pseudomonadota</taxon>
        <taxon>Alphaproteobacteria</taxon>
        <taxon>Rhodobacterales</taxon>
        <taxon>Paracoccaceae</taxon>
        <taxon>Tritonibacter</taxon>
    </lineage>
</organism>
<dbReference type="AlphaFoldDB" id="A0A2T1AFZ1"/>
<dbReference type="OrthoDB" id="9811588at2"/>
<proteinExistence type="inferred from homology"/>